<keyword evidence="2" id="KW-0012">Acyltransferase</keyword>
<dbReference type="EMBL" id="AUZX01010573">
    <property type="protein sequence ID" value="EQD46899.1"/>
    <property type="molecule type" value="Genomic_DNA"/>
</dbReference>
<proteinExistence type="predicted"/>
<reference evidence="4" key="1">
    <citation type="submission" date="2013-08" db="EMBL/GenBank/DDBJ databases">
        <authorList>
            <person name="Mendez C."/>
            <person name="Richter M."/>
            <person name="Ferrer M."/>
            <person name="Sanchez J."/>
        </authorList>
    </citation>
    <scope>NUCLEOTIDE SEQUENCE</scope>
</reference>
<dbReference type="InterPro" id="IPR050680">
    <property type="entry name" value="YpeA/RimI_acetyltransf"/>
</dbReference>
<name>T1B1Z4_9ZZZZ</name>
<dbReference type="GO" id="GO:0016747">
    <property type="term" value="F:acyltransferase activity, transferring groups other than amino-acyl groups"/>
    <property type="evidence" value="ECO:0007669"/>
    <property type="project" value="InterPro"/>
</dbReference>
<dbReference type="InterPro" id="IPR000182">
    <property type="entry name" value="GNAT_dom"/>
</dbReference>
<feature type="domain" description="N-acetyltransferase" evidence="3">
    <location>
        <begin position="1"/>
        <end position="102"/>
    </location>
</feature>
<evidence type="ECO:0000256" key="2">
    <source>
        <dbReference type="ARBA" id="ARBA00023315"/>
    </source>
</evidence>
<protein>
    <submittedName>
        <fullName evidence="4">GCN5-related N-acetyltransferase</fullName>
    </submittedName>
</protein>
<comment type="caution">
    <text evidence="4">The sequence shown here is derived from an EMBL/GenBank/DDBJ whole genome shotgun (WGS) entry which is preliminary data.</text>
</comment>
<reference evidence="4" key="2">
    <citation type="journal article" date="2014" name="ISME J.">
        <title>Microbial stratification in low pH oxic and suboxic macroscopic growths along an acid mine drainage.</title>
        <authorList>
            <person name="Mendez-Garcia C."/>
            <person name="Mesa V."/>
            <person name="Sprenger R.R."/>
            <person name="Richter M."/>
            <person name="Diez M.S."/>
            <person name="Solano J."/>
            <person name="Bargiela R."/>
            <person name="Golyshina O.V."/>
            <person name="Manteca A."/>
            <person name="Ramos J.L."/>
            <person name="Gallego J.R."/>
            <person name="Llorente I."/>
            <person name="Martins Dos Santos V.A."/>
            <person name="Jensen O.N."/>
            <person name="Pelaez A.I."/>
            <person name="Sanchez J."/>
            <person name="Ferrer M."/>
        </authorList>
    </citation>
    <scope>NUCLEOTIDE SEQUENCE</scope>
</reference>
<dbReference type="SUPFAM" id="SSF55729">
    <property type="entry name" value="Acyl-CoA N-acyltransferases (Nat)"/>
    <property type="match status" value="1"/>
</dbReference>
<dbReference type="PANTHER" id="PTHR43420:SF47">
    <property type="entry name" value="N-ACETYLTRANSFERASE DOMAIN-CONTAINING PROTEIN"/>
    <property type="match status" value="1"/>
</dbReference>
<evidence type="ECO:0000259" key="3">
    <source>
        <dbReference type="PROSITE" id="PS51186"/>
    </source>
</evidence>
<keyword evidence="1 4" id="KW-0808">Transferase</keyword>
<dbReference type="AlphaFoldDB" id="T1B1Z4"/>
<dbReference type="InterPro" id="IPR016181">
    <property type="entry name" value="Acyl_CoA_acyltransferase"/>
</dbReference>
<dbReference type="Gene3D" id="3.40.630.30">
    <property type="match status" value="1"/>
</dbReference>
<evidence type="ECO:0000313" key="4">
    <source>
        <dbReference type="EMBL" id="EQD46899.1"/>
    </source>
</evidence>
<gene>
    <name evidence="4" type="ORF">B1A_14406</name>
</gene>
<feature type="non-terminal residue" evidence="4">
    <location>
        <position position="1"/>
    </location>
</feature>
<dbReference type="PANTHER" id="PTHR43420">
    <property type="entry name" value="ACETYLTRANSFERASE"/>
    <property type="match status" value="1"/>
</dbReference>
<dbReference type="PROSITE" id="PS51186">
    <property type="entry name" value="GNAT"/>
    <property type="match status" value="1"/>
</dbReference>
<accession>T1B1Z4</accession>
<evidence type="ECO:0000256" key="1">
    <source>
        <dbReference type="ARBA" id="ARBA00022679"/>
    </source>
</evidence>
<organism evidence="4">
    <name type="scientific">mine drainage metagenome</name>
    <dbReference type="NCBI Taxonomy" id="410659"/>
    <lineage>
        <taxon>unclassified sequences</taxon>
        <taxon>metagenomes</taxon>
        <taxon>ecological metagenomes</taxon>
    </lineage>
</organism>
<dbReference type="CDD" id="cd04301">
    <property type="entry name" value="NAT_SF"/>
    <property type="match status" value="1"/>
</dbReference>
<dbReference type="Pfam" id="PF00583">
    <property type="entry name" value="Acetyltransf_1"/>
    <property type="match status" value="1"/>
</dbReference>
<sequence length="108" mass="12013">GSAQLARPPRNNEAQAFAATLTHSFIAPFARGHGLARLLTERAEDGARALGYHVINLDVRETQEAAIRLYESLGYTRWGTHPVYARIQGRTVRGFYFYKLLQPGGKIA</sequence>